<evidence type="ECO:0000256" key="3">
    <source>
        <dbReference type="ARBA" id="ARBA00022448"/>
    </source>
</evidence>
<keyword evidence="3 12" id="KW-0813">Transport</keyword>
<reference evidence="14 15" key="1">
    <citation type="submission" date="2021-06" db="EMBL/GenBank/DDBJ databases">
        <title>Caerostris darwini draft genome.</title>
        <authorList>
            <person name="Kono N."/>
            <person name="Arakawa K."/>
        </authorList>
    </citation>
    <scope>NUCLEOTIDE SEQUENCE [LARGE SCALE GENOMIC DNA]</scope>
</reference>
<comment type="caution">
    <text evidence="14">The sequence shown here is derived from an EMBL/GenBank/DDBJ whole genome shotgun (WGS) entry which is preliminary data.</text>
</comment>
<dbReference type="Gene3D" id="1.10.287.770">
    <property type="entry name" value="YojJ-like"/>
    <property type="match status" value="1"/>
</dbReference>
<evidence type="ECO:0000256" key="11">
    <source>
        <dbReference type="ARBA" id="ARBA00023303"/>
    </source>
</evidence>
<dbReference type="InterPro" id="IPR001873">
    <property type="entry name" value="ENaC"/>
</dbReference>
<dbReference type="PANTHER" id="PTHR11690:SF248">
    <property type="entry name" value="PICKPOCKET 17, ISOFORM A"/>
    <property type="match status" value="1"/>
</dbReference>
<evidence type="ECO:0000256" key="6">
    <source>
        <dbReference type="ARBA" id="ARBA00022989"/>
    </source>
</evidence>
<evidence type="ECO:0000256" key="8">
    <source>
        <dbReference type="ARBA" id="ARBA00023065"/>
    </source>
</evidence>
<feature type="transmembrane region" description="Helical" evidence="13">
    <location>
        <begin position="38"/>
        <end position="58"/>
    </location>
</feature>
<comment type="subcellular location">
    <subcellularLocation>
        <location evidence="1">Membrane</location>
        <topology evidence="1">Multi-pass membrane protein</topology>
    </subcellularLocation>
</comment>
<keyword evidence="8 12" id="KW-0406">Ion transport</keyword>
<comment type="similarity">
    <text evidence="2 12">Belongs to the amiloride-sensitive sodium channel (TC 1.A.6) family.</text>
</comment>
<keyword evidence="6 13" id="KW-1133">Transmembrane helix</keyword>
<sequence>MKCSKNQNGLRSKKNSIVSAFLKNSSIFAVARINQSTFLFSQIFWLLVFTVCCFGSIYKIQKFYYLYWQYPVIVDFQVNHTELLEFPAVSVCNLNRFKDLSICNLVVLGDENCETCDNLIGTPLLLSESRSFHQCKNSSNDSDIQLTVLKGYYEKTENDIFAFGHNPYDFVKECSFNGRQCPAFSKFLSFRYGNCITYKMENPEGKFLETSETGPGTGLVIKLNIESICYTTHTFGSKIIIHHPNEIPNAEDEGFLISPGHENLISLKKTVIRRLPAPYQDQCMDYESLNKNKNNCVRECIQEQNVAKCGCGDPTLLMRNDLKSCDITNKTEMCCINDVLNNMSQRGPMCDCPLPCDSVSYNAKLSRSLLPTQRMLKKMNDEFGENSDYIRVNVFYSSSEVLVYQQKKQWTTPEALSCLGNEFGLWLGLSLMVVFEVLEKLVQFFKSTLTILLRR</sequence>
<evidence type="ECO:0000256" key="10">
    <source>
        <dbReference type="ARBA" id="ARBA00023201"/>
    </source>
</evidence>
<keyword evidence="7" id="KW-0915">Sodium</keyword>
<evidence type="ECO:0000256" key="7">
    <source>
        <dbReference type="ARBA" id="ARBA00023053"/>
    </source>
</evidence>
<evidence type="ECO:0000256" key="9">
    <source>
        <dbReference type="ARBA" id="ARBA00023136"/>
    </source>
</evidence>
<dbReference type="EMBL" id="BPLQ01015707">
    <property type="protein sequence ID" value="GIY90058.1"/>
    <property type="molecule type" value="Genomic_DNA"/>
</dbReference>
<keyword evidence="15" id="KW-1185">Reference proteome</keyword>
<dbReference type="Pfam" id="PF00858">
    <property type="entry name" value="ASC"/>
    <property type="match status" value="1"/>
</dbReference>
<evidence type="ECO:0000256" key="1">
    <source>
        <dbReference type="ARBA" id="ARBA00004141"/>
    </source>
</evidence>
<evidence type="ECO:0000256" key="13">
    <source>
        <dbReference type="SAM" id="Phobius"/>
    </source>
</evidence>
<keyword evidence="10 12" id="KW-0739">Sodium transport</keyword>
<name>A0AAV4X602_9ARAC</name>
<dbReference type="PANTHER" id="PTHR11690">
    <property type="entry name" value="AMILORIDE-SENSITIVE SODIUM CHANNEL-RELATED"/>
    <property type="match status" value="1"/>
</dbReference>
<evidence type="ECO:0000313" key="14">
    <source>
        <dbReference type="EMBL" id="GIY90058.1"/>
    </source>
</evidence>
<gene>
    <name evidence="14" type="primary">asic4a</name>
    <name evidence="14" type="ORF">CDAR_543071</name>
</gene>
<dbReference type="Proteomes" id="UP001054837">
    <property type="component" value="Unassembled WGS sequence"/>
</dbReference>
<proteinExistence type="inferred from homology"/>
<evidence type="ECO:0000256" key="4">
    <source>
        <dbReference type="ARBA" id="ARBA00022461"/>
    </source>
</evidence>
<evidence type="ECO:0000313" key="15">
    <source>
        <dbReference type="Proteomes" id="UP001054837"/>
    </source>
</evidence>
<protein>
    <submittedName>
        <fullName evidence="14">Acid-sensing ion channel 4-A</fullName>
    </submittedName>
</protein>
<keyword evidence="5 12" id="KW-0812">Transmembrane</keyword>
<evidence type="ECO:0000256" key="2">
    <source>
        <dbReference type="ARBA" id="ARBA00007193"/>
    </source>
</evidence>
<keyword evidence="11 12" id="KW-0407">Ion channel</keyword>
<keyword evidence="4 12" id="KW-0894">Sodium channel</keyword>
<dbReference type="AlphaFoldDB" id="A0AAV4X602"/>
<dbReference type="GO" id="GO:0005886">
    <property type="term" value="C:plasma membrane"/>
    <property type="evidence" value="ECO:0007669"/>
    <property type="project" value="TreeGrafter"/>
</dbReference>
<dbReference type="Gene3D" id="2.60.470.10">
    <property type="entry name" value="Acid-sensing ion channels like domains"/>
    <property type="match status" value="1"/>
</dbReference>
<dbReference type="GO" id="GO:0015280">
    <property type="term" value="F:ligand-gated sodium channel activity"/>
    <property type="evidence" value="ECO:0007669"/>
    <property type="project" value="TreeGrafter"/>
</dbReference>
<accession>A0AAV4X602</accession>
<keyword evidence="9 13" id="KW-0472">Membrane</keyword>
<organism evidence="14 15">
    <name type="scientific">Caerostris darwini</name>
    <dbReference type="NCBI Taxonomy" id="1538125"/>
    <lineage>
        <taxon>Eukaryota</taxon>
        <taxon>Metazoa</taxon>
        <taxon>Ecdysozoa</taxon>
        <taxon>Arthropoda</taxon>
        <taxon>Chelicerata</taxon>
        <taxon>Arachnida</taxon>
        <taxon>Araneae</taxon>
        <taxon>Araneomorphae</taxon>
        <taxon>Entelegynae</taxon>
        <taxon>Araneoidea</taxon>
        <taxon>Araneidae</taxon>
        <taxon>Caerostris</taxon>
    </lineage>
</organism>
<evidence type="ECO:0000256" key="12">
    <source>
        <dbReference type="RuleBase" id="RU000679"/>
    </source>
</evidence>
<evidence type="ECO:0000256" key="5">
    <source>
        <dbReference type="ARBA" id="ARBA00022692"/>
    </source>
</evidence>
<dbReference type="PRINTS" id="PR01078">
    <property type="entry name" value="AMINACHANNEL"/>
</dbReference>